<evidence type="ECO:0000256" key="1">
    <source>
        <dbReference type="SAM" id="MobiDB-lite"/>
    </source>
</evidence>
<feature type="region of interest" description="Disordered" evidence="1">
    <location>
        <begin position="175"/>
        <end position="235"/>
    </location>
</feature>
<protein>
    <recommendedName>
        <fullName evidence="4">Tail fiber protein</fullName>
    </recommendedName>
</protein>
<evidence type="ECO:0008006" key="4">
    <source>
        <dbReference type="Google" id="ProtNLM"/>
    </source>
</evidence>
<dbReference type="SUPFAM" id="SSF88874">
    <property type="entry name" value="Receptor-binding domain of short tail fibre protein gp12"/>
    <property type="match status" value="1"/>
</dbReference>
<sequence length="696" mass="71143">MAQVTDYNRSKDFTIDASDNTDHAALNTELDNVSSSINTINTNLALIQGDDGKLLPDAVTLDSVSDEVIDFIADSIEQEIGDDIQRAEDAALAAEASATEATTSASAAAASSSAAASYASAASASATAAADSASQLAQSKQESAQIKDEVQGFANAASASATSAAGSATQAAQYKQDAGQYRDEAQQAARASSSSAGSAEASAHQAALHEQGATHASEDAREWAEASATSAHTAATSANTAAGSATSAAGSANAALTAAQSSGAHVMAAIASKDAAAESAAKAAAAAAEAAASAGQAGEGAIAAMSATAGGTPDVITACFRGGVSEPPKDHVVMYVRAIGANETTTPTFKPGGATPRVIVKGNNLPLAVGDIAGAGFEMLLQYNAEYDRFVLLNPAWGVFGSGGIPVGTIVTYGGTVVPAGFLSINSDSPICVGVATYPQLAESVWCGEELNESADFFYRCDGMDGADRNPDGVYLVLPAASKYFLRGRDASGEVHPYRYQEDATKVLLDGFSTGSNRASNDRDVAIRAYTGTATYGIVTGTTTLSDRVGLNNAMHSVYGAADETRPMNFPVMVLIKAFDATLNPGMVDVTALANDVNQKVGLTDFGGSNQRLEENGYQIMPGGMLMQWGIIPANTSSVIFKKPFSQIFGVTFGWCNANAVGNAYSQWLGHQSISSEKMIVLSSGSVRFFTAIGMS</sequence>
<dbReference type="EMBL" id="CP098242">
    <property type="protein sequence ID" value="WAW09881.1"/>
    <property type="molecule type" value="Genomic_DNA"/>
</dbReference>
<dbReference type="Proteomes" id="UP001156215">
    <property type="component" value="Chromosome"/>
</dbReference>
<organism evidence="2 3">
    <name type="scientific">Oxalobacter vibrioformis</name>
    <dbReference type="NCBI Taxonomy" id="933080"/>
    <lineage>
        <taxon>Bacteria</taxon>
        <taxon>Pseudomonadati</taxon>
        <taxon>Pseudomonadota</taxon>
        <taxon>Betaproteobacteria</taxon>
        <taxon>Burkholderiales</taxon>
        <taxon>Oxalobacteraceae</taxon>
        <taxon>Oxalobacter</taxon>
    </lineage>
</organism>
<gene>
    <name evidence="2" type="ORF">NB640_11770</name>
</gene>
<reference evidence="2" key="1">
    <citation type="journal article" date="2022" name="Front. Microbiol.">
        <title>New perspectives on an old grouping: The genomic and phenotypic variability of Oxalobacter formigenes and the implications for calcium oxalate stone prevention.</title>
        <authorList>
            <person name="Chmiel J.A."/>
            <person name="Carr C."/>
            <person name="Stuivenberg G.A."/>
            <person name="Venema R."/>
            <person name="Chanyi R.M."/>
            <person name="Al K.F."/>
            <person name="Giguere D."/>
            <person name="Say H."/>
            <person name="Akouris P.P."/>
            <person name="Dominguez Romero S.A."/>
            <person name="Kwong A."/>
            <person name="Tai V."/>
            <person name="Koval S.F."/>
            <person name="Razvi H."/>
            <person name="Bjazevic J."/>
            <person name="Burton J.P."/>
        </authorList>
    </citation>
    <scope>NUCLEOTIDE SEQUENCE</scope>
    <source>
        <strain evidence="2">WoOx3</strain>
    </source>
</reference>
<evidence type="ECO:0000313" key="2">
    <source>
        <dbReference type="EMBL" id="WAW09881.1"/>
    </source>
</evidence>
<feature type="compositionally biased region" description="Low complexity" evidence="1">
    <location>
        <begin position="186"/>
        <end position="206"/>
    </location>
</feature>
<feature type="compositionally biased region" description="Low complexity" evidence="1">
    <location>
        <begin position="225"/>
        <end position="235"/>
    </location>
</feature>
<keyword evidence="3" id="KW-1185">Reference proteome</keyword>
<evidence type="ECO:0000313" key="3">
    <source>
        <dbReference type="Proteomes" id="UP001156215"/>
    </source>
</evidence>
<dbReference type="RefSeq" id="WP_269308886.1">
    <property type="nucleotide sequence ID" value="NZ_CP098242.1"/>
</dbReference>
<dbReference type="KEGG" id="ovb:NB640_11770"/>
<proteinExistence type="predicted"/>
<name>A0A9E9LX70_9BURK</name>
<dbReference type="AlphaFoldDB" id="A0A9E9LX70"/>
<accession>A0A9E9LX70</accession>